<gene>
    <name evidence="1" type="ORF">SDC9_177764</name>
</gene>
<proteinExistence type="predicted"/>
<protein>
    <submittedName>
        <fullName evidence="1">Uncharacterized protein</fullName>
    </submittedName>
</protein>
<name>A0A645GTW2_9ZZZZ</name>
<reference evidence="1" key="1">
    <citation type="submission" date="2019-08" db="EMBL/GenBank/DDBJ databases">
        <authorList>
            <person name="Kucharzyk K."/>
            <person name="Murdoch R.W."/>
            <person name="Higgins S."/>
            <person name="Loffler F."/>
        </authorList>
    </citation>
    <scope>NUCLEOTIDE SEQUENCE</scope>
</reference>
<organism evidence="1">
    <name type="scientific">bioreactor metagenome</name>
    <dbReference type="NCBI Taxonomy" id="1076179"/>
    <lineage>
        <taxon>unclassified sequences</taxon>
        <taxon>metagenomes</taxon>
        <taxon>ecological metagenomes</taxon>
    </lineage>
</organism>
<accession>A0A645GTW2</accession>
<dbReference type="EMBL" id="VSSQ01081364">
    <property type="protein sequence ID" value="MPN30301.1"/>
    <property type="molecule type" value="Genomic_DNA"/>
</dbReference>
<evidence type="ECO:0000313" key="1">
    <source>
        <dbReference type="EMBL" id="MPN30301.1"/>
    </source>
</evidence>
<comment type="caution">
    <text evidence="1">The sequence shown here is derived from an EMBL/GenBank/DDBJ whole genome shotgun (WGS) entry which is preliminary data.</text>
</comment>
<dbReference type="AlphaFoldDB" id="A0A645GTW2"/>
<sequence length="109" mass="12305">MHAMAYQANVLPESGKVDRIYQRELTAAAGEEQDSNVWPPYPEPTAAPVVVEGGIFYNPKGGKYYHSDPRCPSVKEDYLPLTLIDRSRMDDPEYRYLLPCPRCIGTAQK</sequence>